<proteinExistence type="predicted"/>
<reference evidence="2" key="1">
    <citation type="journal article" date="2020" name="MBio">
        <title>Horizontal gene transfer to a defensive symbiont with a reduced genome amongst a multipartite beetle microbiome.</title>
        <authorList>
            <person name="Waterworth S.C."/>
            <person name="Florez L.V."/>
            <person name="Rees E.R."/>
            <person name="Hertweck C."/>
            <person name="Kaltenpoth M."/>
            <person name="Kwan J.C."/>
        </authorList>
    </citation>
    <scope>NUCLEOTIDE SEQUENCE [LARGE SCALE GENOMIC DNA]</scope>
</reference>
<protein>
    <submittedName>
        <fullName evidence="1">Uncharacterized protein</fullName>
    </submittedName>
</protein>
<dbReference type="EMBL" id="WNDP01000028">
    <property type="protein sequence ID" value="KAF1026103.1"/>
    <property type="molecule type" value="Genomic_DNA"/>
</dbReference>
<name>A0A833PI95_ACIBZ</name>
<evidence type="ECO:0000313" key="2">
    <source>
        <dbReference type="Proteomes" id="UP000490535"/>
    </source>
</evidence>
<comment type="caution">
    <text evidence="1">The sequence shown here is derived from an EMBL/GenBank/DDBJ whole genome shotgun (WGS) entry which is preliminary data.</text>
</comment>
<gene>
    <name evidence="1" type="ORF">GAK29_01504</name>
</gene>
<dbReference type="Proteomes" id="UP000490535">
    <property type="component" value="Unassembled WGS sequence"/>
</dbReference>
<accession>A0A833PI95</accession>
<organism evidence="1 2">
    <name type="scientific">Acinetobacter bereziniae</name>
    <name type="common">Acinetobacter genomosp. 10</name>
    <dbReference type="NCBI Taxonomy" id="106648"/>
    <lineage>
        <taxon>Bacteria</taxon>
        <taxon>Pseudomonadati</taxon>
        <taxon>Pseudomonadota</taxon>
        <taxon>Gammaproteobacteria</taxon>
        <taxon>Moraxellales</taxon>
        <taxon>Moraxellaceae</taxon>
        <taxon>Acinetobacter</taxon>
    </lineage>
</organism>
<sequence length="121" mass="13779">MEFPENIAQQIGSDSVGATRAWRHQMICKLIDAGVTNPGEIKHSVDSLYEFVVSPIKKAQEAVVDNKDQEKEFIKTNVVEQQMRGSRILNELINQANLNQDQLDDIKLYLDPYSFLNSKKV</sequence>
<evidence type="ECO:0000313" key="1">
    <source>
        <dbReference type="EMBL" id="KAF1026103.1"/>
    </source>
</evidence>
<dbReference type="AlphaFoldDB" id="A0A833PI95"/>